<accession>A0A0F9DC58</accession>
<protein>
    <recommendedName>
        <fullName evidence="2">Kazal-like domain-containing protein</fullName>
    </recommendedName>
</protein>
<name>A0A0F9DC58_9ZZZZ</name>
<evidence type="ECO:0008006" key="2">
    <source>
        <dbReference type="Google" id="ProtNLM"/>
    </source>
</evidence>
<evidence type="ECO:0000313" key="1">
    <source>
        <dbReference type="EMBL" id="KKL15351.1"/>
    </source>
</evidence>
<dbReference type="AlphaFoldDB" id="A0A0F9DC58"/>
<dbReference type="EMBL" id="LAZR01040093">
    <property type="protein sequence ID" value="KKL15351.1"/>
    <property type="molecule type" value="Genomic_DNA"/>
</dbReference>
<gene>
    <name evidence="1" type="ORF">LCGC14_2506470</name>
</gene>
<proteinExistence type="predicted"/>
<organism evidence="1">
    <name type="scientific">marine sediment metagenome</name>
    <dbReference type="NCBI Taxonomy" id="412755"/>
    <lineage>
        <taxon>unclassified sequences</taxon>
        <taxon>metagenomes</taxon>
        <taxon>ecological metagenomes</taxon>
    </lineage>
</organism>
<sequence length="174" mass="20005">MLQYIFSVIVSFYKESKISNFEECAAAGNPVGESYPRQCIHKGKVFTEFIEGVEYWKQDGIFLTQNSETGEYACFGCGKTMCIDPILIMKPVEETPKRYCNEDFEIIDEEEKHFCPPESRNVDACIEIYQPVCGWSDPDKIKCIKFPCASTYSNSCFACMDENVLYYTREVCPE</sequence>
<comment type="caution">
    <text evidence="1">The sequence shown here is derived from an EMBL/GenBank/DDBJ whole genome shotgun (WGS) entry which is preliminary data.</text>
</comment>
<reference evidence="1" key="1">
    <citation type="journal article" date="2015" name="Nature">
        <title>Complex archaea that bridge the gap between prokaryotes and eukaryotes.</title>
        <authorList>
            <person name="Spang A."/>
            <person name="Saw J.H."/>
            <person name="Jorgensen S.L."/>
            <person name="Zaremba-Niedzwiedzka K."/>
            <person name="Martijn J."/>
            <person name="Lind A.E."/>
            <person name="van Eijk R."/>
            <person name="Schleper C."/>
            <person name="Guy L."/>
            <person name="Ettema T.J."/>
        </authorList>
    </citation>
    <scope>NUCLEOTIDE SEQUENCE</scope>
</reference>